<evidence type="ECO:0000256" key="6">
    <source>
        <dbReference type="ARBA" id="ARBA00023295"/>
    </source>
</evidence>
<feature type="non-terminal residue" evidence="8">
    <location>
        <position position="1"/>
    </location>
</feature>
<protein>
    <recommendedName>
        <fullName evidence="3">glucan endo-1,3-beta-D-glucosidase</fullName>
        <ecNumber evidence="3">3.2.1.39</ecNumber>
    </recommendedName>
</protein>
<dbReference type="GO" id="GO:0042973">
    <property type="term" value="F:glucan endo-1,3-beta-D-glucosidase activity"/>
    <property type="evidence" value="ECO:0007669"/>
    <property type="project" value="UniProtKB-EC"/>
</dbReference>
<evidence type="ECO:0000256" key="5">
    <source>
        <dbReference type="ARBA" id="ARBA00022801"/>
    </source>
</evidence>
<dbReference type="Pfam" id="PF00332">
    <property type="entry name" value="Glyco_hydro_17"/>
    <property type="match status" value="1"/>
</dbReference>
<keyword evidence="4" id="KW-0732">Signal</keyword>
<dbReference type="InterPro" id="IPR017853">
    <property type="entry name" value="GH"/>
</dbReference>
<dbReference type="Gene3D" id="3.20.20.80">
    <property type="entry name" value="Glycosidases"/>
    <property type="match status" value="1"/>
</dbReference>
<keyword evidence="9" id="KW-1185">Reference proteome</keyword>
<organism evidence="9">
    <name type="scientific">Selaginella moellendorffii</name>
    <name type="common">Spikemoss</name>
    <dbReference type="NCBI Taxonomy" id="88036"/>
    <lineage>
        <taxon>Eukaryota</taxon>
        <taxon>Viridiplantae</taxon>
        <taxon>Streptophyta</taxon>
        <taxon>Embryophyta</taxon>
        <taxon>Tracheophyta</taxon>
        <taxon>Lycopodiopsida</taxon>
        <taxon>Selaginellales</taxon>
        <taxon>Selaginellaceae</taxon>
        <taxon>Selaginella</taxon>
    </lineage>
</organism>
<evidence type="ECO:0000256" key="7">
    <source>
        <dbReference type="RuleBase" id="RU004335"/>
    </source>
</evidence>
<evidence type="ECO:0000256" key="2">
    <source>
        <dbReference type="ARBA" id="ARBA00008773"/>
    </source>
</evidence>
<evidence type="ECO:0000256" key="4">
    <source>
        <dbReference type="ARBA" id="ARBA00022729"/>
    </source>
</evidence>
<dbReference type="EC" id="3.2.1.39" evidence="3"/>
<dbReference type="AlphaFoldDB" id="D8QZF4"/>
<sequence length="328" mass="35962">DKYLGINYGRLGSNLPSVDQAVSLIAHSTTIRKVKIFDADPSVLRALANTSIEVTITFPDDLIYRTGRRALNAYRWIRSNVLPFVRSGTRVASICVGNEVLINVAASGKRVPSQLVPALYNLQSALQRYDLHGIQLSTPHALNVLNPSFPPSRGTFRKDLLPYLRPLLQFLNATGAPFMVNPYPYFAYRADPRGSPLDYAAFKLRRGAGVRDNRTGLLYTNLLDAQVDTVYAAMDAIGFPNVRVVVTETGWPSGPESETGASPANAAAYNGGVVRHVRSMSGTPLRPKVPLEAYIFALFDENTKTGPESEHHYGIYRADMSVSYSIGV</sequence>
<feature type="non-terminal residue" evidence="8">
    <location>
        <position position="328"/>
    </location>
</feature>
<dbReference type="PANTHER" id="PTHR32227">
    <property type="entry name" value="GLUCAN ENDO-1,3-BETA-GLUCOSIDASE BG1-RELATED-RELATED"/>
    <property type="match status" value="1"/>
</dbReference>
<dbReference type="EMBL" id="GL377569">
    <property type="protein sequence ID" value="EFJ34394.1"/>
    <property type="molecule type" value="Genomic_DNA"/>
</dbReference>
<dbReference type="eggNOG" id="ENOG502QQY7">
    <property type="taxonomic scope" value="Eukaryota"/>
</dbReference>
<evidence type="ECO:0000313" key="8">
    <source>
        <dbReference type="EMBL" id="EFJ34394.1"/>
    </source>
</evidence>
<dbReference type="KEGG" id="smo:SELMODRAFT_66564"/>
<proteinExistence type="inferred from homology"/>
<evidence type="ECO:0000256" key="3">
    <source>
        <dbReference type="ARBA" id="ARBA00012780"/>
    </source>
</evidence>
<dbReference type="Proteomes" id="UP000001514">
    <property type="component" value="Unassembled WGS sequence"/>
</dbReference>
<comment type="catalytic activity">
    <reaction evidence="1">
        <text>Hydrolysis of (1-&gt;3)-beta-D-glucosidic linkages in (1-&gt;3)-beta-D-glucans.</text>
        <dbReference type="EC" id="3.2.1.39"/>
    </reaction>
</comment>
<dbReference type="SUPFAM" id="SSF51445">
    <property type="entry name" value="(Trans)glycosidases"/>
    <property type="match status" value="1"/>
</dbReference>
<reference evidence="8 9" key="1">
    <citation type="journal article" date="2011" name="Science">
        <title>The Selaginella genome identifies genetic changes associated with the evolution of vascular plants.</title>
        <authorList>
            <person name="Banks J.A."/>
            <person name="Nishiyama T."/>
            <person name="Hasebe M."/>
            <person name="Bowman J.L."/>
            <person name="Gribskov M."/>
            <person name="dePamphilis C."/>
            <person name="Albert V.A."/>
            <person name="Aono N."/>
            <person name="Aoyama T."/>
            <person name="Ambrose B.A."/>
            <person name="Ashton N.W."/>
            <person name="Axtell M.J."/>
            <person name="Barker E."/>
            <person name="Barker M.S."/>
            <person name="Bennetzen J.L."/>
            <person name="Bonawitz N.D."/>
            <person name="Chapple C."/>
            <person name="Cheng C."/>
            <person name="Correa L.G."/>
            <person name="Dacre M."/>
            <person name="DeBarry J."/>
            <person name="Dreyer I."/>
            <person name="Elias M."/>
            <person name="Engstrom E.M."/>
            <person name="Estelle M."/>
            <person name="Feng L."/>
            <person name="Finet C."/>
            <person name="Floyd S.K."/>
            <person name="Frommer W.B."/>
            <person name="Fujita T."/>
            <person name="Gramzow L."/>
            <person name="Gutensohn M."/>
            <person name="Harholt J."/>
            <person name="Hattori M."/>
            <person name="Heyl A."/>
            <person name="Hirai T."/>
            <person name="Hiwatashi Y."/>
            <person name="Ishikawa M."/>
            <person name="Iwata M."/>
            <person name="Karol K.G."/>
            <person name="Koehler B."/>
            <person name="Kolukisaoglu U."/>
            <person name="Kubo M."/>
            <person name="Kurata T."/>
            <person name="Lalonde S."/>
            <person name="Li K."/>
            <person name="Li Y."/>
            <person name="Litt A."/>
            <person name="Lyons E."/>
            <person name="Manning G."/>
            <person name="Maruyama T."/>
            <person name="Michael T.P."/>
            <person name="Mikami K."/>
            <person name="Miyazaki S."/>
            <person name="Morinaga S."/>
            <person name="Murata T."/>
            <person name="Mueller-Roeber B."/>
            <person name="Nelson D.R."/>
            <person name="Obara M."/>
            <person name="Oguri Y."/>
            <person name="Olmstead R.G."/>
            <person name="Onodera N."/>
            <person name="Petersen B.L."/>
            <person name="Pils B."/>
            <person name="Prigge M."/>
            <person name="Rensing S.A."/>
            <person name="Riano-Pachon D.M."/>
            <person name="Roberts A.W."/>
            <person name="Sato Y."/>
            <person name="Scheller H.V."/>
            <person name="Schulz B."/>
            <person name="Schulz C."/>
            <person name="Shakirov E.V."/>
            <person name="Shibagaki N."/>
            <person name="Shinohara N."/>
            <person name="Shippen D.E."/>
            <person name="Soerensen I."/>
            <person name="Sotooka R."/>
            <person name="Sugimoto N."/>
            <person name="Sugita M."/>
            <person name="Sumikawa N."/>
            <person name="Tanurdzic M."/>
            <person name="Theissen G."/>
            <person name="Ulvskov P."/>
            <person name="Wakazuki S."/>
            <person name="Weng J.K."/>
            <person name="Willats W.W."/>
            <person name="Wipf D."/>
            <person name="Wolf P.G."/>
            <person name="Yang L."/>
            <person name="Zimmer A.D."/>
            <person name="Zhu Q."/>
            <person name="Mitros T."/>
            <person name="Hellsten U."/>
            <person name="Loque D."/>
            <person name="Otillar R."/>
            <person name="Salamov A."/>
            <person name="Schmutz J."/>
            <person name="Shapiro H."/>
            <person name="Lindquist E."/>
            <person name="Lucas S."/>
            <person name="Rokhsar D."/>
            <person name="Grigoriev I.V."/>
        </authorList>
    </citation>
    <scope>NUCLEOTIDE SEQUENCE [LARGE SCALE GENOMIC DNA]</scope>
</reference>
<accession>D8QZF4</accession>
<evidence type="ECO:0000256" key="1">
    <source>
        <dbReference type="ARBA" id="ARBA00000382"/>
    </source>
</evidence>
<gene>
    <name evidence="8" type="ORF">SELMODRAFT_66564</name>
</gene>
<dbReference type="STRING" id="88036.D8QZF4"/>
<evidence type="ECO:0000313" key="9">
    <source>
        <dbReference type="Proteomes" id="UP000001514"/>
    </source>
</evidence>
<dbReference type="HOGENOM" id="CLU_024953_1_2_1"/>
<dbReference type="InterPro" id="IPR044965">
    <property type="entry name" value="Glyco_hydro_17_plant"/>
</dbReference>
<dbReference type="GO" id="GO:0005886">
    <property type="term" value="C:plasma membrane"/>
    <property type="evidence" value="ECO:0000318"/>
    <property type="project" value="GO_Central"/>
</dbReference>
<keyword evidence="5" id="KW-0378">Hydrolase</keyword>
<dbReference type="InParanoid" id="D8QZF4"/>
<dbReference type="GO" id="GO:0005975">
    <property type="term" value="P:carbohydrate metabolic process"/>
    <property type="evidence" value="ECO:0007669"/>
    <property type="project" value="InterPro"/>
</dbReference>
<name>D8QZF4_SELML</name>
<dbReference type="InterPro" id="IPR000490">
    <property type="entry name" value="Glyco_hydro_17"/>
</dbReference>
<dbReference type="Gramene" id="EFJ34394">
    <property type="protein sequence ID" value="EFJ34394"/>
    <property type="gene ID" value="SELMODRAFT_66564"/>
</dbReference>
<dbReference type="FunFam" id="3.20.20.80:FF:000005">
    <property type="entry name" value="Glucan endo-1,3-beta-glucosidase 14"/>
    <property type="match status" value="1"/>
</dbReference>
<keyword evidence="6" id="KW-0326">Glycosidase</keyword>
<dbReference type="OMA" id="ISYTHAD"/>
<dbReference type="OrthoDB" id="1938138at2759"/>
<comment type="similarity">
    <text evidence="2 7">Belongs to the glycosyl hydrolase 17 family.</text>
</comment>